<dbReference type="Proteomes" id="UP000349468">
    <property type="component" value="Unassembled WGS sequence"/>
</dbReference>
<reference evidence="1 2" key="1">
    <citation type="submission" date="2019-09" db="EMBL/GenBank/DDBJ databases">
        <authorList>
            <person name="Chandra G."/>
            <person name="Truman W A."/>
        </authorList>
    </citation>
    <scope>NUCLEOTIDE SEQUENCE [LARGE SCALE GENOMIC DNA]</scope>
    <source>
        <strain evidence="1">PS870</strain>
    </source>
</reference>
<sequence>MTHPSFDFLRECSHDNLNKDEVFGIAISEETVGNHRFFRQFPSAEGAHQKTTWEIEWACTVGRFDETSTAVCQADRGINIKPGFC</sequence>
<evidence type="ECO:0000313" key="1">
    <source>
        <dbReference type="EMBL" id="VVO62683.1"/>
    </source>
</evidence>
<proteinExistence type="predicted"/>
<accession>A0A5E7HQU8</accession>
<dbReference type="AlphaFoldDB" id="A0A5E7HQU8"/>
<protein>
    <submittedName>
        <fullName evidence="1">Uncharacterized protein</fullName>
    </submittedName>
</protein>
<name>A0A5E7HQU8_PSEFL</name>
<dbReference type="RefSeq" id="WP_102594394.1">
    <property type="nucleotide sequence ID" value="NZ_CABVIK010000002.1"/>
</dbReference>
<organism evidence="1 2">
    <name type="scientific">Pseudomonas fluorescens</name>
    <dbReference type="NCBI Taxonomy" id="294"/>
    <lineage>
        <taxon>Bacteria</taxon>
        <taxon>Pseudomonadati</taxon>
        <taxon>Pseudomonadota</taxon>
        <taxon>Gammaproteobacteria</taxon>
        <taxon>Pseudomonadales</taxon>
        <taxon>Pseudomonadaceae</taxon>
        <taxon>Pseudomonas</taxon>
    </lineage>
</organism>
<dbReference type="EMBL" id="CABVIK010000002">
    <property type="protein sequence ID" value="VVO62683.1"/>
    <property type="molecule type" value="Genomic_DNA"/>
</dbReference>
<gene>
    <name evidence="1" type="ORF">PS870_00874</name>
</gene>
<evidence type="ECO:0000313" key="2">
    <source>
        <dbReference type="Proteomes" id="UP000349468"/>
    </source>
</evidence>